<proteinExistence type="predicted"/>
<comment type="caution">
    <text evidence="1">The sequence shown here is derived from an EMBL/GenBank/DDBJ whole genome shotgun (WGS) entry which is preliminary data.</text>
</comment>
<gene>
    <name evidence="1" type="primary">Acey_s0168.g202</name>
    <name evidence="1" type="ORF">Y032_0168g202</name>
</gene>
<reference evidence="2" key="1">
    <citation type="journal article" date="2015" name="Nat. Genet.">
        <title>The genome and transcriptome of the zoonotic hookworm Ancylostoma ceylanicum identify infection-specific gene families.</title>
        <authorList>
            <person name="Schwarz E.M."/>
            <person name="Hu Y."/>
            <person name="Antoshechkin I."/>
            <person name="Miller M.M."/>
            <person name="Sternberg P.W."/>
            <person name="Aroian R.V."/>
        </authorList>
    </citation>
    <scope>NUCLEOTIDE SEQUENCE</scope>
    <source>
        <strain evidence="2">HY135</strain>
    </source>
</reference>
<keyword evidence="2" id="KW-1185">Reference proteome</keyword>
<dbReference type="EMBL" id="JARK01001504">
    <property type="protein sequence ID" value="EYB94739.1"/>
    <property type="molecule type" value="Genomic_DNA"/>
</dbReference>
<dbReference type="Proteomes" id="UP000024635">
    <property type="component" value="Unassembled WGS sequence"/>
</dbReference>
<sequence>MGPSMEKGEQTLSIVGDSWLNSVGGFQIRVKKHCDKEREGIALHRRVNLQDDMRVRIFDHGYHHDWKSDVSWAARMAEYAHFIEGFCVWAHLMIFACFLIF</sequence>
<evidence type="ECO:0000313" key="1">
    <source>
        <dbReference type="EMBL" id="EYB94739.1"/>
    </source>
</evidence>
<organism evidence="1 2">
    <name type="scientific">Ancylostoma ceylanicum</name>
    <dbReference type="NCBI Taxonomy" id="53326"/>
    <lineage>
        <taxon>Eukaryota</taxon>
        <taxon>Metazoa</taxon>
        <taxon>Ecdysozoa</taxon>
        <taxon>Nematoda</taxon>
        <taxon>Chromadorea</taxon>
        <taxon>Rhabditida</taxon>
        <taxon>Rhabditina</taxon>
        <taxon>Rhabditomorpha</taxon>
        <taxon>Strongyloidea</taxon>
        <taxon>Ancylostomatidae</taxon>
        <taxon>Ancylostomatinae</taxon>
        <taxon>Ancylostoma</taxon>
    </lineage>
</organism>
<accession>A0A016SWM0</accession>
<protein>
    <submittedName>
        <fullName evidence="1">Uncharacterized protein</fullName>
    </submittedName>
</protein>
<dbReference type="AlphaFoldDB" id="A0A016SWM0"/>
<name>A0A016SWM0_9BILA</name>
<evidence type="ECO:0000313" key="2">
    <source>
        <dbReference type="Proteomes" id="UP000024635"/>
    </source>
</evidence>